<evidence type="ECO:0000313" key="10">
    <source>
        <dbReference type="Proteomes" id="UP001497453"/>
    </source>
</evidence>
<name>A0ABP1CL07_9APHY</name>
<evidence type="ECO:0000256" key="4">
    <source>
        <dbReference type="ARBA" id="ARBA00022806"/>
    </source>
</evidence>
<gene>
    <name evidence="9" type="ORF">GFSPODELE1_LOCUS683</name>
</gene>
<dbReference type="PANTHER" id="PTHR47960">
    <property type="entry name" value="DEAD-BOX ATP-DEPENDENT RNA HELICASE 50"/>
    <property type="match status" value="1"/>
</dbReference>
<dbReference type="InterPro" id="IPR014001">
    <property type="entry name" value="Helicase_ATP-bd"/>
</dbReference>
<dbReference type="InterPro" id="IPR001650">
    <property type="entry name" value="Helicase_C-like"/>
</dbReference>
<keyword evidence="3" id="KW-0378">Hydrolase</keyword>
<sequence>MASFSRSLTCPPFVLPLAKHSLRPSLRHIGHASQSVVTEAPPSFESLGISKPVAKALQSTFPNVQIPTKSQRKFIPAVLSGFDVLLQNDTGTGKTFGLILALLSKPRQKMEFRRRKHLKGGSRPSTVLVITPHRELALQCMHWIQSLHGAINTTNSDVSTLAQLVVRGTGSSLKDHISQLHEHQPRLVIGTPNALLDVFQEDPSALPTWAISTVVVDEVDTVIEHLPPNARKYDILKFERMLKKHPTPTRQILNLIYPKYIREVQDTSDREDGSSEQRTQFIATSATLRSQFKFTLMRKSGWVTRRWKDVVDISGSSRADFASLRVESAGTIDSGLVQHSALVVSPDGTIKNIDGSKVAVVPALGPDEGQTDVPSIEDELSLLPMEEISEADVDDAESSPFNQEALEAIATIFALEVPQVALLVLPATAPVKWAIHDLRKLGINAHGLNILDEENVRTHLLRKGDKPADNPTMIVSTTVFTRGLDLPDLSHVFRLGVWDDMTPRTYVHIAGRVGRFGKEGKVVTVVESPYTFREGKKVHVRDEPSRLAQIYKKLKISPVKLEYFG</sequence>
<evidence type="ECO:0000259" key="8">
    <source>
        <dbReference type="PROSITE" id="PS51194"/>
    </source>
</evidence>
<proteinExistence type="predicted"/>
<evidence type="ECO:0000256" key="6">
    <source>
        <dbReference type="ARBA" id="ARBA00047984"/>
    </source>
</evidence>
<dbReference type="InterPro" id="IPR027417">
    <property type="entry name" value="P-loop_NTPase"/>
</dbReference>
<dbReference type="PROSITE" id="PS51192">
    <property type="entry name" value="HELICASE_ATP_BIND_1"/>
    <property type="match status" value="1"/>
</dbReference>
<accession>A0ABP1CL07</accession>
<protein>
    <recommendedName>
        <fullName evidence="1">RNA helicase</fullName>
        <ecNumber evidence="1">3.6.4.13</ecNumber>
    </recommendedName>
</protein>
<keyword evidence="2" id="KW-0547">Nucleotide-binding</keyword>
<dbReference type="SMART" id="SM00487">
    <property type="entry name" value="DEXDc"/>
    <property type="match status" value="1"/>
</dbReference>
<evidence type="ECO:0000313" key="9">
    <source>
        <dbReference type="EMBL" id="CAL1695289.1"/>
    </source>
</evidence>
<evidence type="ECO:0000256" key="2">
    <source>
        <dbReference type="ARBA" id="ARBA00022741"/>
    </source>
</evidence>
<evidence type="ECO:0000259" key="7">
    <source>
        <dbReference type="PROSITE" id="PS51192"/>
    </source>
</evidence>
<feature type="domain" description="Helicase C-terminal" evidence="8">
    <location>
        <begin position="407"/>
        <end position="562"/>
    </location>
</feature>
<keyword evidence="10" id="KW-1185">Reference proteome</keyword>
<dbReference type="EMBL" id="OZ037944">
    <property type="protein sequence ID" value="CAL1695289.1"/>
    <property type="molecule type" value="Genomic_DNA"/>
</dbReference>
<keyword evidence="4" id="KW-0347">Helicase</keyword>
<dbReference type="PROSITE" id="PS51194">
    <property type="entry name" value="HELICASE_CTER"/>
    <property type="match status" value="1"/>
</dbReference>
<evidence type="ECO:0000256" key="5">
    <source>
        <dbReference type="ARBA" id="ARBA00022840"/>
    </source>
</evidence>
<keyword evidence="5" id="KW-0067">ATP-binding</keyword>
<feature type="domain" description="Helicase ATP-binding" evidence="7">
    <location>
        <begin position="75"/>
        <end position="288"/>
    </location>
</feature>
<dbReference type="Gene3D" id="3.40.50.300">
    <property type="entry name" value="P-loop containing nucleotide triphosphate hydrolases"/>
    <property type="match status" value="2"/>
</dbReference>
<dbReference type="InterPro" id="IPR011545">
    <property type="entry name" value="DEAD/DEAH_box_helicase_dom"/>
</dbReference>
<reference evidence="10" key="1">
    <citation type="submission" date="2024-04" db="EMBL/GenBank/DDBJ databases">
        <authorList>
            <person name="Shaw F."/>
            <person name="Minotto A."/>
        </authorList>
    </citation>
    <scope>NUCLEOTIDE SEQUENCE [LARGE SCALE GENOMIC DNA]</scope>
</reference>
<evidence type="ECO:0000256" key="1">
    <source>
        <dbReference type="ARBA" id="ARBA00012552"/>
    </source>
</evidence>
<dbReference type="Proteomes" id="UP001497453">
    <property type="component" value="Chromosome 1"/>
</dbReference>
<dbReference type="SMART" id="SM00490">
    <property type="entry name" value="HELICc"/>
    <property type="match status" value="1"/>
</dbReference>
<organism evidence="9 10">
    <name type="scientific">Somion occarium</name>
    <dbReference type="NCBI Taxonomy" id="3059160"/>
    <lineage>
        <taxon>Eukaryota</taxon>
        <taxon>Fungi</taxon>
        <taxon>Dikarya</taxon>
        <taxon>Basidiomycota</taxon>
        <taxon>Agaricomycotina</taxon>
        <taxon>Agaricomycetes</taxon>
        <taxon>Polyporales</taxon>
        <taxon>Cerrenaceae</taxon>
        <taxon>Somion</taxon>
    </lineage>
</organism>
<dbReference type="EC" id="3.6.4.13" evidence="1"/>
<comment type="catalytic activity">
    <reaction evidence="6">
        <text>ATP + H2O = ADP + phosphate + H(+)</text>
        <dbReference type="Rhea" id="RHEA:13065"/>
        <dbReference type="ChEBI" id="CHEBI:15377"/>
        <dbReference type="ChEBI" id="CHEBI:15378"/>
        <dbReference type="ChEBI" id="CHEBI:30616"/>
        <dbReference type="ChEBI" id="CHEBI:43474"/>
        <dbReference type="ChEBI" id="CHEBI:456216"/>
        <dbReference type="EC" id="3.6.4.13"/>
    </reaction>
</comment>
<evidence type="ECO:0000256" key="3">
    <source>
        <dbReference type="ARBA" id="ARBA00022801"/>
    </source>
</evidence>
<dbReference type="SUPFAM" id="SSF52540">
    <property type="entry name" value="P-loop containing nucleoside triphosphate hydrolases"/>
    <property type="match status" value="1"/>
</dbReference>
<dbReference type="Pfam" id="PF00271">
    <property type="entry name" value="Helicase_C"/>
    <property type="match status" value="1"/>
</dbReference>
<dbReference type="Pfam" id="PF00270">
    <property type="entry name" value="DEAD"/>
    <property type="match status" value="1"/>
</dbReference>